<dbReference type="PANTHER" id="PTHR33164">
    <property type="entry name" value="TRANSCRIPTIONAL REGULATOR, MARR FAMILY"/>
    <property type="match status" value="1"/>
</dbReference>
<dbReference type="Proteomes" id="UP000471648">
    <property type="component" value="Unassembled WGS sequence"/>
</dbReference>
<evidence type="ECO:0000256" key="1">
    <source>
        <dbReference type="ARBA" id="ARBA00023015"/>
    </source>
</evidence>
<reference evidence="6 7" key="1">
    <citation type="submission" date="2020-01" db="EMBL/GenBank/DDBJ databases">
        <title>Insect and environment-associated Actinomycetes.</title>
        <authorList>
            <person name="Currrie C."/>
            <person name="Chevrette M."/>
            <person name="Carlson C."/>
            <person name="Stubbendieck R."/>
            <person name="Wendt-Pienkowski E."/>
        </authorList>
    </citation>
    <scope>NUCLEOTIDE SEQUENCE [LARGE SCALE GENOMIC DNA]</scope>
    <source>
        <strain evidence="6 7">SID14438</strain>
    </source>
</reference>
<dbReference type="SMART" id="SM00347">
    <property type="entry name" value="HTH_MARR"/>
    <property type="match status" value="1"/>
</dbReference>
<evidence type="ECO:0000313" key="6">
    <source>
        <dbReference type="EMBL" id="NEB68725.1"/>
    </source>
</evidence>
<dbReference type="GO" id="GO:0003677">
    <property type="term" value="F:DNA binding"/>
    <property type="evidence" value="ECO:0007669"/>
    <property type="project" value="UniProtKB-KW"/>
</dbReference>
<gene>
    <name evidence="6" type="ORF">G3I39_16950</name>
</gene>
<dbReference type="Pfam" id="PF12802">
    <property type="entry name" value="MarR_2"/>
    <property type="match status" value="1"/>
</dbReference>
<evidence type="ECO:0000313" key="7">
    <source>
        <dbReference type="Proteomes" id="UP000471648"/>
    </source>
</evidence>
<accession>A0A6N9VAX0</accession>
<organism evidence="6 7">
    <name type="scientific">Streptomyces microflavus</name>
    <name type="common">Streptomyces lipmanii</name>
    <dbReference type="NCBI Taxonomy" id="1919"/>
    <lineage>
        <taxon>Bacteria</taxon>
        <taxon>Bacillati</taxon>
        <taxon>Actinomycetota</taxon>
        <taxon>Actinomycetes</taxon>
        <taxon>Kitasatosporales</taxon>
        <taxon>Streptomycetaceae</taxon>
        <taxon>Streptomyces</taxon>
    </lineage>
</organism>
<evidence type="ECO:0000256" key="3">
    <source>
        <dbReference type="ARBA" id="ARBA00023163"/>
    </source>
</evidence>
<keyword evidence="3" id="KW-0804">Transcription</keyword>
<dbReference type="InterPro" id="IPR036390">
    <property type="entry name" value="WH_DNA-bd_sf"/>
</dbReference>
<name>A0A6N9VAX0_STRMI</name>
<sequence length="161" mass="17529">MARQPQDLLHLLTRAERLAARRIQSVLDAFGCSVDAWRVLDLLSGDEGRTMTSLAEDAALPAPTLTKIVDQLVDQNLVFRRVDPADRRRVLAQLTPRGLHRRRELSRAVRAEWGPSVPGLTEDEEDQLLPLLGRLSGALADGGDRAGTTAAPAGNPVGRAR</sequence>
<feature type="compositionally biased region" description="Low complexity" evidence="4">
    <location>
        <begin position="140"/>
        <end position="154"/>
    </location>
</feature>
<dbReference type="PANTHER" id="PTHR33164:SF64">
    <property type="entry name" value="TRANSCRIPTIONAL REGULATOR SLYA"/>
    <property type="match status" value="1"/>
</dbReference>
<keyword evidence="1" id="KW-0805">Transcription regulation</keyword>
<dbReference type="InterPro" id="IPR036388">
    <property type="entry name" value="WH-like_DNA-bd_sf"/>
</dbReference>
<dbReference type="GO" id="GO:0006950">
    <property type="term" value="P:response to stress"/>
    <property type="evidence" value="ECO:0007669"/>
    <property type="project" value="TreeGrafter"/>
</dbReference>
<proteinExistence type="predicted"/>
<feature type="domain" description="HTH marR-type" evidence="5">
    <location>
        <begin position="5"/>
        <end position="137"/>
    </location>
</feature>
<protein>
    <submittedName>
        <fullName evidence="6">MarR family transcriptional regulator</fullName>
    </submittedName>
</protein>
<dbReference type="SUPFAM" id="SSF46785">
    <property type="entry name" value="Winged helix' DNA-binding domain"/>
    <property type="match status" value="1"/>
</dbReference>
<dbReference type="PRINTS" id="PR00598">
    <property type="entry name" value="HTHMARR"/>
</dbReference>
<dbReference type="InterPro" id="IPR039422">
    <property type="entry name" value="MarR/SlyA-like"/>
</dbReference>
<comment type="caution">
    <text evidence="6">The sequence shown here is derived from an EMBL/GenBank/DDBJ whole genome shotgun (WGS) entry which is preliminary data.</text>
</comment>
<evidence type="ECO:0000259" key="5">
    <source>
        <dbReference type="PROSITE" id="PS50995"/>
    </source>
</evidence>
<evidence type="ECO:0000256" key="2">
    <source>
        <dbReference type="ARBA" id="ARBA00023125"/>
    </source>
</evidence>
<dbReference type="RefSeq" id="WP_164357516.1">
    <property type="nucleotide sequence ID" value="NZ_CP108360.1"/>
</dbReference>
<dbReference type="Gene3D" id="1.10.10.10">
    <property type="entry name" value="Winged helix-like DNA-binding domain superfamily/Winged helix DNA-binding domain"/>
    <property type="match status" value="1"/>
</dbReference>
<feature type="region of interest" description="Disordered" evidence="4">
    <location>
        <begin position="140"/>
        <end position="161"/>
    </location>
</feature>
<dbReference type="EMBL" id="JAAGME010000709">
    <property type="protein sequence ID" value="NEB68725.1"/>
    <property type="molecule type" value="Genomic_DNA"/>
</dbReference>
<keyword evidence="2" id="KW-0238">DNA-binding</keyword>
<dbReference type="PROSITE" id="PS50995">
    <property type="entry name" value="HTH_MARR_2"/>
    <property type="match status" value="1"/>
</dbReference>
<dbReference type="InterPro" id="IPR000835">
    <property type="entry name" value="HTH_MarR-typ"/>
</dbReference>
<dbReference type="GO" id="GO:0003700">
    <property type="term" value="F:DNA-binding transcription factor activity"/>
    <property type="evidence" value="ECO:0007669"/>
    <property type="project" value="InterPro"/>
</dbReference>
<evidence type="ECO:0000256" key="4">
    <source>
        <dbReference type="SAM" id="MobiDB-lite"/>
    </source>
</evidence>
<dbReference type="AlphaFoldDB" id="A0A6N9VAX0"/>